<dbReference type="NCBIfam" id="TIGR02541">
    <property type="entry name" value="flagell_FlgJ"/>
    <property type="match status" value="1"/>
</dbReference>
<dbReference type="FunFam" id="2.10.70.40:FF:000001">
    <property type="entry name" value="Flagellar assembly peptidoglycan hydrolase FlgJ"/>
    <property type="match status" value="1"/>
</dbReference>
<dbReference type="InterPro" id="IPR002901">
    <property type="entry name" value="MGlyc_endo_b_GlcNAc-like_dom"/>
</dbReference>
<dbReference type="EMBL" id="CP022198">
    <property type="protein sequence ID" value="AXA68003.1"/>
    <property type="molecule type" value="Genomic_DNA"/>
</dbReference>
<dbReference type="AlphaFoldDB" id="A0A2Z5ACI3"/>
<dbReference type="Pfam" id="PF10135">
    <property type="entry name" value="Rod-binding"/>
    <property type="match status" value="1"/>
</dbReference>
<dbReference type="GO" id="GO:0071973">
    <property type="term" value="P:bacterial-type flagellum-dependent cell motility"/>
    <property type="evidence" value="ECO:0007669"/>
    <property type="project" value="TreeGrafter"/>
</dbReference>
<dbReference type="InterPro" id="IPR013377">
    <property type="entry name" value="FlgJ"/>
</dbReference>
<dbReference type="Gene3D" id="1.10.530.10">
    <property type="match status" value="1"/>
</dbReference>
<dbReference type="GO" id="GO:0071555">
    <property type="term" value="P:cell wall organization"/>
    <property type="evidence" value="ECO:0007669"/>
    <property type="project" value="UniProtKB-KW"/>
</dbReference>
<comment type="similarity">
    <text evidence="3">In the N-terminal section; belongs to the FlgJ family.</text>
</comment>
<dbReference type="Proteomes" id="UP000250579">
    <property type="component" value="Chromosome"/>
</dbReference>
<evidence type="ECO:0000256" key="2">
    <source>
        <dbReference type="ARBA" id="ARBA00004418"/>
    </source>
</evidence>
<organism evidence="13 14">
    <name type="scientific">Pseudomonas oryzihabitans</name>
    <dbReference type="NCBI Taxonomy" id="47885"/>
    <lineage>
        <taxon>Bacteria</taxon>
        <taxon>Pseudomonadati</taxon>
        <taxon>Pseudomonadota</taxon>
        <taxon>Gammaproteobacteria</taxon>
        <taxon>Pseudomonadales</taxon>
        <taxon>Pseudomonadaceae</taxon>
        <taxon>Pseudomonas</taxon>
    </lineage>
</organism>
<dbReference type="GO" id="GO:0016798">
    <property type="term" value="F:hydrolase activity, acting on glycosyl bonds"/>
    <property type="evidence" value="ECO:0007669"/>
    <property type="project" value="UniProtKB-KW"/>
</dbReference>
<dbReference type="SMART" id="SM00047">
    <property type="entry name" value="LYZ2"/>
    <property type="match status" value="1"/>
</dbReference>
<dbReference type="Gene3D" id="2.10.70.40">
    <property type="entry name" value="peptidoglycan hydrolase"/>
    <property type="match status" value="1"/>
</dbReference>
<dbReference type="Pfam" id="PF01832">
    <property type="entry name" value="Glucosaminidase"/>
    <property type="match status" value="1"/>
</dbReference>
<comment type="similarity">
    <text evidence="4">In the C-terminal section; belongs to the glycosyl hydrolase 73 family.</text>
</comment>
<evidence type="ECO:0000256" key="10">
    <source>
        <dbReference type="ARBA" id="ARBA00023316"/>
    </source>
</evidence>
<comment type="subcellular location">
    <subcellularLocation>
        <location evidence="2">Periplasm</location>
    </subcellularLocation>
</comment>
<feature type="domain" description="Mannosyl-glycoprotein endo-beta-N-acetylglucosamidase-like" evidence="12">
    <location>
        <begin position="248"/>
        <end position="411"/>
    </location>
</feature>
<reference evidence="13 14" key="1">
    <citation type="submission" date="2017-06" db="EMBL/GenBank/DDBJ databases">
        <title>Evolution towards high GC content and high-temperature stress adaptation in endophytic Pseudomonas oryzihabitans impacted its plant-growth promoting traits.</title>
        <authorList>
            <person name="Nascimento F.X."/>
        </authorList>
    </citation>
    <scope>NUCLEOTIDE SEQUENCE [LARGE SCALE GENOMIC DNA]</scope>
    <source>
        <strain evidence="13 14">MS8</strain>
    </source>
</reference>
<evidence type="ECO:0000313" key="14">
    <source>
        <dbReference type="Proteomes" id="UP000250579"/>
    </source>
</evidence>
<keyword evidence="6" id="KW-0574">Periplasm</keyword>
<dbReference type="RefSeq" id="WP_208692056.1">
    <property type="nucleotide sequence ID" value="NZ_CP022198.1"/>
</dbReference>
<evidence type="ECO:0000259" key="12">
    <source>
        <dbReference type="SMART" id="SM00047"/>
    </source>
</evidence>
<evidence type="ECO:0000256" key="3">
    <source>
        <dbReference type="ARBA" id="ARBA00006880"/>
    </source>
</evidence>
<evidence type="ECO:0000256" key="4">
    <source>
        <dbReference type="ARBA" id="ARBA00007974"/>
    </source>
</evidence>
<comment type="function">
    <text evidence="1">Flagellum-specific muramidase which hydrolyzes the peptidoglycan layer to assemble the rod structure in the periplasmic space.</text>
</comment>
<dbReference type="InterPro" id="IPR019301">
    <property type="entry name" value="Flagellar_prot_FlgJ_N"/>
</dbReference>
<gene>
    <name evidence="13" type="ORF">CE139_20090</name>
</gene>
<dbReference type="GO" id="GO:0004040">
    <property type="term" value="F:amidase activity"/>
    <property type="evidence" value="ECO:0007669"/>
    <property type="project" value="InterPro"/>
</dbReference>
<proteinExistence type="inferred from homology"/>
<keyword evidence="13" id="KW-0966">Cell projection</keyword>
<evidence type="ECO:0000256" key="1">
    <source>
        <dbReference type="ARBA" id="ARBA00002954"/>
    </source>
</evidence>
<evidence type="ECO:0000256" key="7">
    <source>
        <dbReference type="ARBA" id="ARBA00022795"/>
    </source>
</evidence>
<protein>
    <recommendedName>
        <fullName evidence="5">Peptidoglycan hydrolase FlgJ</fullName>
    </recommendedName>
    <alternativeName>
        <fullName evidence="11">Muramidase FlgJ</fullName>
    </alternativeName>
</protein>
<keyword evidence="9" id="KW-0326">Glycosidase</keyword>
<evidence type="ECO:0000256" key="6">
    <source>
        <dbReference type="ARBA" id="ARBA00022764"/>
    </source>
</evidence>
<dbReference type="PANTHER" id="PTHR33308:SF9">
    <property type="entry name" value="PEPTIDOGLYCAN HYDROLASE FLGJ"/>
    <property type="match status" value="1"/>
</dbReference>
<keyword evidence="13" id="KW-0282">Flagellum</keyword>
<dbReference type="InterPro" id="IPR051056">
    <property type="entry name" value="Glycosyl_Hydrolase_73"/>
</dbReference>
<evidence type="ECO:0000256" key="8">
    <source>
        <dbReference type="ARBA" id="ARBA00022801"/>
    </source>
</evidence>
<keyword evidence="7" id="KW-1005">Bacterial flagellum biogenesis</keyword>
<dbReference type="SUPFAM" id="SSF53955">
    <property type="entry name" value="Lysozyme-like"/>
    <property type="match status" value="1"/>
</dbReference>
<dbReference type="InterPro" id="IPR023346">
    <property type="entry name" value="Lysozyme-like_dom_sf"/>
</dbReference>
<evidence type="ECO:0000256" key="9">
    <source>
        <dbReference type="ARBA" id="ARBA00023295"/>
    </source>
</evidence>
<sequence>MTARLGGTFDSVDSGAYTDLNRLNNLKNGADRDGEGNVRKVAQEFESVFLNQMLKSMRSANEVLAQDSPFNSQTTKQFQDMYDQQLSVNLAKNGGGIGLADMMTRSMLKDAGKTPSTEVAATKTATPAMAATAQSGTGIAMDMRRALWDGKASQAAAVASANGSAGTSERKDVSALLNSRRLAMPSKASAAQSQEALLAAAANTAKATGNSATAANATNWKAVQQLGKPAVASVSGSAQLNGGGAVSLGQTTGKSVFRSRQEFVDAMLPMAQEAAKKIGVDAHYLVAQAALETGWGKSIIRERDGSTSNNLFGIKAHSSWDGDVATTLTTEYRNGKASKEAADFRSYDSFKQSFDDYVSFLQSNDRYGKALAKGGDSSQFMHELQRAGYASDPQYARKVTQIARQMKSTYENIAAVDTSVKRT</sequence>
<keyword evidence="10" id="KW-0961">Cell wall biogenesis/degradation</keyword>
<accession>A0A2Z5ACI3</accession>
<evidence type="ECO:0000256" key="11">
    <source>
        <dbReference type="ARBA" id="ARBA00030835"/>
    </source>
</evidence>
<name>A0A2Z5ACI3_9PSED</name>
<evidence type="ECO:0000256" key="5">
    <source>
        <dbReference type="ARBA" id="ARBA00013433"/>
    </source>
</evidence>
<dbReference type="GO" id="GO:0042597">
    <property type="term" value="C:periplasmic space"/>
    <property type="evidence" value="ECO:0007669"/>
    <property type="project" value="UniProtKB-SubCell"/>
</dbReference>
<keyword evidence="8 13" id="KW-0378">Hydrolase</keyword>
<dbReference type="GO" id="GO:0044780">
    <property type="term" value="P:bacterial-type flagellum assembly"/>
    <property type="evidence" value="ECO:0007669"/>
    <property type="project" value="InterPro"/>
</dbReference>
<dbReference type="PANTHER" id="PTHR33308">
    <property type="entry name" value="PEPTIDOGLYCAN HYDROLASE FLGJ"/>
    <property type="match status" value="1"/>
</dbReference>
<evidence type="ECO:0000313" key="13">
    <source>
        <dbReference type="EMBL" id="AXA68003.1"/>
    </source>
</evidence>
<keyword evidence="13" id="KW-0969">Cilium</keyword>